<evidence type="ECO:0000259" key="2">
    <source>
        <dbReference type="PROSITE" id="PS50110"/>
    </source>
</evidence>
<dbReference type="PROSITE" id="PS50110">
    <property type="entry name" value="RESPONSE_REGULATORY"/>
    <property type="match status" value="1"/>
</dbReference>
<keyword evidence="4" id="KW-1185">Reference proteome</keyword>
<dbReference type="PANTHER" id="PTHR44520:SF1">
    <property type="entry name" value="TWO-COMPONENT SYSTEM REGULATORY PROTEIN"/>
    <property type="match status" value="1"/>
</dbReference>
<dbReference type="Proteomes" id="UP001499978">
    <property type="component" value="Unassembled WGS sequence"/>
</dbReference>
<organism evidence="3 4">
    <name type="scientific">Pilimelia columellifera subsp. columellifera</name>
    <dbReference type="NCBI Taxonomy" id="706583"/>
    <lineage>
        <taxon>Bacteria</taxon>
        <taxon>Bacillati</taxon>
        <taxon>Actinomycetota</taxon>
        <taxon>Actinomycetes</taxon>
        <taxon>Micromonosporales</taxon>
        <taxon>Micromonosporaceae</taxon>
        <taxon>Pilimelia</taxon>
    </lineage>
</organism>
<dbReference type="EMBL" id="BAAARY010000004">
    <property type="protein sequence ID" value="GAA2516635.1"/>
    <property type="molecule type" value="Genomic_DNA"/>
</dbReference>
<sequence>MRPEPILLVEDNADDIMFTIRAFRKNQVPNEIIVASDGVQALSMLLPEDGEPALSPILVLLDVKLPLVDGLEVLRRLRADPRTRTMPVVVMTTSNEERDIVESYRLGANSFVRKPVGFAEFEDAAKTLSQYWLRLNEPAPSWRGGG</sequence>
<evidence type="ECO:0000256" key="1">
    <source>
        <dbReference type="PROSITE-ProRule" id="PRU00169"/>
    </source>
</evidence>
<feature type="domain" description="Response regulatory" evidence="2">
    <location>
        <begin position="5"/>
        <end position="129"/>
    </location>
</feature>
<name>A0ABP6AJE1_9ACTN</name>
<proteinExistence type="predicted"/>
<dbReference type="InterPro" id="IPR052893">
    <property type="entry name" value="TCS_response_regulator"/>
</dbReference>
<dbReference type="PANTHER" id="PTHR44520">
    <property type="entry name" value="RESPONSE REGULATOR RCP1-RELATED"/>
    <property type="match status" value="1"/>
</dbReference>
<evidence type="ECO:0000313" key="3">
    <source>
        <dbReference type="EMBL" id="GAA2516635.1"/>
    </source>
</evidence>
<dbReference type="SMART" id="SM00448">
    <property type="entry name" value="REC"/>
    <property type="match status" value="1"/>
</dbReference>
<dbReference type="InterPro" id="IPR001789">
    <property type="entry name" value="Sig_transdc_resp-reg_receiver"/>
</dbReference>
<evidence type="ECO:0000313" key="4">
    <source>
        <dbReference type="Proteomes" id="UP001499978"/>
    </source>
</evidence>
<feature type="modified residue" description="4-aspartylphosphate" evidence="1">
    <location>
        <position position="62"/>
    </location>
</feature>
<gene>
    <name evidence="3" type="ORF">GCM10010201_11640</name>
</gene>
<dbReference type="InterPro" id="IPR011006">
    <property type="entry name" value="CheY-like_superfamily"/>
</dbReference>
<dbReference type="CDD" id="cd17557">
    <property type="entry name" value="REC_Rcp-like"/>
    <property type="match status" value="1"/>
</dbReference>
<protein>
    <submittedName>
        <fullName evidence="3">Response regulator</fullName>
    </submittedName>
</protein>
<comment type="caution">
    <text evidence="3">The sequence shown here is derived from an EMBL/GenBank/DDBJ whole genome shotgun (WGS) entry which is preliminary data.</text>
</comment>
<accession>A0ABP6AJE1</accession>
<dbReference type="Pfam" id="PF00072">
    <property type="entry name" value="Response_reg"/>
    <property type="match status" value="1"/>
</dbReference>
<keyword evidence="1" id="KW-0597">Phosphoprotein</keyword>
<dbReference type="Gene3D" id="3.40.50.2300">
    <property type="match status" value="1"/>
</dbReference>
<dbReference type="RefSeq" id="WP_344169426.1">
    <property type="nucleotide sequence ID" value="NZ_BAAARY010000004.1"/>
</dbReference>
<dbReference type="SUPFAM" id="SSF52172">
    <property type="entry name" value="CheY-like"/>
    <property type="match status" value="1"/>
</dbReference>
<reference evidence="4" key="1">
    <citation type="journal article" date="2019" name="Int. J. Syst. Evol. Microbiol.">
        <title>The Global Catalogue of Microorganisms (GCM) 10K type strain sequencing project: providing services to taxonomists for standard genome sequencing and annotation.</title>
        <authorList>
            <consortium name="The Broad Institute Genomics Platform"/>
            <consortium name="The Broad Institute Genome Sequencing Center for Infectious Disease"/>
            <person name="Wu L."/>
            <person name="Ma J."/>
        </authorList>
    </citation>
    <scope>NUCLEOTIDE SEQUENCE [LARGE SCALE GENOMIC DNA]</scope>
    <source>
        <strain evidence="4">JCM 3367</strain>
    </source>
</reference>